<evidence type="ECO:0000313" key="7">
    <source>
        <dbReference type="EMBL" id="ABD11656.1"/>
    </source>
</evidence>
<keyword evidence="3" id="KW-0805">Transcription regulation</keyword>
<dbReference type="InterPro" id="IPR029016">
    <property type="entry name" value="GAF-like_dom_sf"/>
</dbReference>
<dbReference type="PhylomeDB" id="Q2JAN6"/>
<dbReference type="eggNOG" id="COG3829">
    <property type="taxonomic scope" value="Bacteria"/>
</dbReference>
<dbReference type="Proteomes" id="UP000001937">
    <property type="component" value="Chromosome"/>
</dbReference>
<reference evidence="7 8" key="1">
    <citation type="journal article" date="2007" name="Genome Res.">
        <title>Genome characteristics of facultatively symbiotic Frankia sp. strains reflect host range and host plant biogeography.</title>
        <authorList>
            <person name="Normand P."/>
            <person name="Lapierre P."/>
            <person name="Tisa L.S."/>
            <person name="Gogarten J.P."/>
            <person name="Alloisio N."/>
            <person name="Bagnarol E."/>
            <person name="Bassi C.A."/>
            <person name="Berry A.M."/>
            <person name="Bickhart D.M."/>
            <person name="Choisne N."/>
            <person name="Couloux A."/>
            <person name="Cournoyer B."/>
            <person name="Cruveiller S."/>
            <person name="Daubin V."/>
            <person name="Demange N."/>
            <person name="Francino M.P."/>
            <person name="Goltsman E."/>
            <person name="Huang Y."/>
            <person name="Kopp O.R."/>
            <person name="Labarre L."/>
            <person name="Lapidus A."/>
            <person name="Lavire C."/>
            <person name="Marechal J."/>
            <person name="Martinez M."/>
            <person name="Mastronunzio J.E."/>
            <person name="Mullin B.C."/>
            <person name="Niemann J."/>
            <person name="Pujic P."/>
            <person name="Rawnsley T."/>
            <person name="Rouy Z."/>
            <person name="Schenowitz C."/>
            <person name="Sellstedt A."/>
            <person name="Tavares F."/>
            <person name="Tomkins J.P."/>
            <person name="Vallenet D."/>
            <person name="Valverde C."/>
            <person name="Wall L.G."/>
            <person name="Wang Y."/>
            <person name="Medigue C."/>
            <person name="Benson D.R."/>
        </authorList>
    </citation>
    <scope>NUCLEOTIDE SEQUENCE [LARGE SCALE GENOMIC DNA]</scope>
    <source>
        <strain evidence="8">DSM 45818 / CECT 9043 / CcI3</strain>
    </source>
</reference>
<dbReference type="GO" id="GO:0043565">
    <property type="term" value="F:sequence-specific DNA binding"/>
    <property type="evidence" value="ECO:0007669"/>
    <property type="project" value="InterPro"/>
</dbReference>
<evidence type="ECO:0000256" key="5">
    <source>
        <dbReference type="ARBA" id="ARBA00023163"/>
    </source>
</evidence>
<dbReference type="PRINTS" id="PR01590">
    <property type="entry name" value="HTHFIS"/>
</dbReference>
<dbReference type="SUPFAM" id="SSF52540">
    <property type="entry name" value="P-loop containing nucleoside triphosphate hydrolases"/>
    <property type="match status" value="1"/>
</dbReference>
<evidence type="ECO:0000256" key="4">
    <source>
        <dbReference type="ARBA" id="ARBA00023125"/>
    </source>
</evidence>
<dbReference type="GO" id="GO:0006355">
    <property type="term" value="P:regulation of DNA-templated transcription"/>
    <property type="evidence" value="ECO:0007669"/>
    <property type="project" value="InterPro"/>
</dbReference>
<dbReference type="AlphaFoldDB" id="Q2JAN6"/>
<dbReference type="InterPro" id="IPR009057">
    <property type="entry name" value="Homeodomain-like_sf"/>
</dbReference>
<dbReference type="EMBL" id="CP000249">
    <property type="protein sequence ID" value="ABD11656.1"/>
    <property type="molecule type" value="Genomic_DNA"/>
</dbReference>
<dbReference type="STRING" id="106370.Francci3_2288"/>
<organism evidence="7 8">
    <name type="scientific">Frankia casuarinae (strain DSM 45818 / CECT 9043 / HFP020203 / CcI3)</name>
    <dbReference type="NCBI Taxonomy" id="106370"/>
    <lineage>
        <taxon>Bacteria</taxon>
        <taxon>Bacillati</taxon>
        <taxon>Actinomycetota</taxon>
        <taxon>Actinomycetes</taxon>
        <taxon>Frankiales</taxon>
        <taxon>Frankiaceae</taxon>
        <taxon>Frankia</taxon>
    </lineage>
</organism>
<dbReference type="PANTHER" id="PTHR32071">
    <property type="entry name" value="TRANSCRIPTIONAL REGULATORY PROTEIN"/>
    <property type="match status" value="1"/>
</dbReference>
<protein>
    <submittedName>
        <fullName evidence="7">Transcriptional regulator, Fis family</fullName>
    </submittedName>
</protein>
<dbReference type="Gene3D" id="3.30.450.40">
    <property type="match status" value="1"/>
</dbReference>
<keyword evidence="4" id="KW-0238">DNA-binding</keyword>
<name>Q2JAN6_FRACC</name>
<evidence type="ECO:0000256" key="3">
    <source>
        <dbReference type="ARBA" id="ARBA00023015"/>
    </source>
</evidence>
<dbReference type="GO" id="GO:0005524">
    <property type="term" value="F:ATP binding"/>
    <property type="evidence" value="ECO:0007669"/>
    <property type="project" value="UniProtKB-KW"/>
</dbReference>
<evidence type="ECO:0000313" key="8">
    <source>
        <dbReference type="Proteomes" id="UP000001937"/>
    </source>
</evidence>
<dbReference type="HOGENOM" id="CLU_000445_8_12_11"/>
<dbReference type="InterPro" id="IPR058031">
    <property type="entry name" value="AAA_lid_NorR"/>
</dbReference>
<dbReference type="InterPro" id="IPR002078">
    <property type="entry name" value="Sigma_54_int"/>
</dbReference>
<dbReference type="Gene3D" id="1.10.8.60">
    <property type="match status" value="1"/>
</dbReference>
<gene>
    <name evidence="7" type="ordered locus">Francci3_2288</name>
</gene>
<keyword evidence="8" id="KW-1185">Reference proteome</keyword>
<dbReference type="Gene3D" id="1.10.10.60">
    <property type="entry name" value="Homeodomain-like"/>
    <property type="match status" value="1"/>
</dbReference>
<dbReference type="InterPro" id="IPR002197">
    <property type="entry name" value="HTH_Fis"/>
</dbReference>
<dbReference type="Pfam" id="PF01590">
    <property type="entry name" value="GAF"/>
    <property type="match status" value="1"/>
</dbReference>
<dbReference type="Pfam" id="PF02954">
    <property type="entry name" value="HTH_8"/>
    <property type="match status" value="1"/>
</dbReference>
<dbReference type="PROSITE" id="PS50045">
    <property type="entry name" value="SIGMA54_INTERACT_4"/>
    <property type="match status" value="1"/>
</dbReference>
<evidence type="ECO:0000256" key="2">
    <source>
        <dbReference type="ARBA" id="ARBA00022840"/>
    </source>
</evidence>
<evidence type="ECO:0000256" key="1">
    <source>
        <dbReference type="ARBA" id="ARBA00022741"/>
    </source>
</evidence>
<evidence type="ECO:0000259" key="6">
    <source>
        <dbReference type="PROSITE" id="PS50045"/>
    </source>
</evidence>
<dbReference type="InterPro" id="IPR027417">
    <property type="entry name" value="P-loop_NTPase"/>
</dbReference>
<dbReference type="Pfam" id="PF25601">
    <property type="entry name" value="AAA_lid_14"/>
    <property type="match status" value="1"/>
</dbReference>
<dbReference type="InterPro" id="IPR003018">
    <property type="entry name" value="GAF"/>
</dbReference>
<keyword evidence="2" id="KW-0067">ATP-binding</keyword>
<keyword evidence="1" id="KW-0547">Nucleotide-binding</keyword>
<proteinExistence type="predicted"/>
<feature type="domain" description="Sigma-54 factor interaction" evidence="6">
    <location>
        <begin position="407"/>
        <end position="466"/>
    </location>
</feature>
<accession>Q2JAN6</accession>
<dbReference type="KEGG" id="fra:Francci3_2288"/>
<sequence length="536" mass="57954">MSQTETRAAVPGTRLAPTLMTWITAGLSGSVMPDDVIPARARGFAAEARAGRDHTRSDVSCRLMASWQRSEEYGVSLDDVDPVFSGTIDQSSLFYDSGREVLASLHRTLAAEPVSLMLTDADGLVLNRLSGDTSLLRALDRVHLAPGFSYAERVVGTTGLGLALADRAPSLVRAEEHYAVGLCCYTCAAAPVLHPGTGRLEGSVNLTTWSESSSNLLLALAESAAQHTTDLMRLRSGGVTGGRPRPRGEVFRVESPRAEPGAGSLHDLSGSWRRAVSLAEAGLRDGRVVACVGEPGSGRTTALAQALRRAFPRYRILAASNPAAADVEPWLSLWTPELTKASTAVIVRDVDLLPLWVAEQVRDRVLRARVEARSGAADPAGCLPFVITVERFEDIPAALRAIVDGIVPVAPLRQRPEDIGPLARVAALRARGREVDLTPAAERALSDHRWPGNVEQLMQVVKKLARRHDPIDVGHLPAEVLSHGRHRLTRLETFERDEIVRALNDPSLTMAEAAERVGLSRSTLYRRIAQYGIRVR</sequence>
<keyword evidence="5" id="KW-0804">Transcription</keyword>
<dbReference type="SUPFAM" id="SSF46689">
    <property type="entry name" value="Homeodomain-like"/>
    <property type="match status" value="1"/>
</dbReference>